<name>A0ABN9X106_9DINO</name>
<evidence type="ECO:0000313" key="2">
    <source>
        <dbReference type="EMBL" id="CAK0891684.1"/>
    </source>
</evidence>
<organism evidence="2 3">
    <name type="scientific">Prorocentrum cordatum</name>
    <dbReference type="NCBI Taxonomy" id="2364126"/>
    <lineage>
        <taxon>Eukaryota</taxon>
        <taxon>Sar</taxon>
        <taxon>Alveolata</taxon>
        <taxon>Dinophyceae</taxon>
        <taxon>Prorocentrales</taxon>
        <taxon>Prorocentraceae</taxon>
        <taxon>Prorocentrum</taxon>
    </lineage>
</organism>
<proteinExistence type="predicted"/>
<feature type="compositionally biased region" description="Low complexity" evidence="1">
    <location>
        <begin position="378"/>
        <end position="387"/>
    </location>
</feature>
<protein>
    <submittedName>
        <fullName evidence="2">Uncharacterized protein</fullName>
    </submittedName>
</protein>
<evidence type="ECO:0000256" key="1">
    <source>
        <dbReference type="SAM" id="MobiDB-lite"/>
    </source>
</evidence>
<gene>
    <name evidence="2" type="ORF">PCOR1329_LOCUS71548</name>
</gene>
<reference evidence="2" key="1">
    <citation type="submission" date="2023-10" db="EMBL/GenBank/DDBJ databases">
        <authorList>
            <person name="Chen Y."/>
            <person name="Shah S."/>
            <person name="Dougan E. K."/>
            <person name="Thang M."/>
            <person name="Chan C."/>
        </authorList>
    </citation>
    <scope>NUCLEOTIDE SEQUENCE [LARGE SCALE GENOMIC DNA]</scope>
</reference>
<keyword evidence="3" id="KW-1185">Reference proteome</keyword>
<comment type="caution">
    <text evidence="2">The sequence shown here is derived from an EMBL/GenBank/DDBJ whole genome shotgun (WGS) entry which is preliminary data.</text>
</comment>
<dbReference type="Proteomes" id="UP001189429">
    <property type="component" value="Unassembled WGS sequence"/>
</dbReference>
<evidence type="ECO:0000313" key="3">
    <source>
        <dbReference type="Proteomes" id="UP001189429"/>
    </source>
</evidence>
<accession>A0ABN9X106</accession>
<dbReference type="EMBL" id="CAUYUJ010019504">
    <property type="protein sequence ID" value="CAK0891684.1"/>
    <property type="molecule type" value="Genomic_DNA"/>
</dbReference>
<feature type="region of interest" description="Disordered" evidence="1">
    <location>
        <begin position="355"/>
        <end position="415"/>
    </location>
</feature>
<sequence length="556" mass="60635">MVRPRRLHFLIASLADHVRMDGPFLRLQLFLDAPLTLSSAPLIRRGMGFRPPGPMSADGIEAATSNAFATQMEAVRAEVSGIMGSARNDMRDAIVGRLRPRAARLDQRGIDVRQVEDRTTSLETQKGSLLADMDQVQRSLAQARAAAAAGAVDLARLATRDRPPDPSIFRIGRAQPASEADVKNGISQWINDTGPAHDQCSIHGQLPGKVHGSELTLASLLHDINIQYKLFYSDCPEDSAGCAELEELDINSKWLRVKGLMHVAAALARDGIQQGIAPPANAGATGLESATPGAISRAVRRRDARLARRLRGPSQLAEHLGISGDGLARIIRAPEFREAAVTTNWQRFEGVAQEAARASGRRSRAHAAHGGNSPAGVRGQTSTQQTPTRRRLMLSGPKRAQGGRETVAREPTATAATKEHWGPIFAETTRSETDISQCLGNRGVFGDCFLVRRLRNPELSNSESQLTECCFASKGKWQRRSGRQVVLSSLVSLFQATISSHIQQQARQALLQMLQREASRWNSDVWRSVMLVVPESLISRGLRWIDTHIPPEGLPI</sequence>